<comment type="similarity">
    <text evidence="1">Belongs to the metallophosphoesterase superfamily. YfcE family.</text>
</comment>
<accession>A0A398CBU9</accession>
<dbReference type="InterPro" id="IPR029052">
    <property type="entry name" value="Metallo-depent_PP-like"/>
</dbReference>
<dbReference type="Gene3D" id="3.60.21.10">
    <property type="match status" value="1"/>
</dbReference>
<dbReference type="SUPFAM" id="SSF56300">
    <property type="entry name" value="Metallo-dependent phosphatases"/>
    <property type="match status" value="1"/>
</dbReference>
<dbReference type="InterPro" id="IPR050126">
    <property type="entry name" value="Ap4A_hydrolase"/>
</dbReference>
<gene>
    <name evidence="3" type="ORF">D3H35_29935</name>
</gene>
<evidence type="ECO:0000259" key="2">
    <source>
        <dbReference type="Pfam" id="PF12850"/>
    </source>
</evidence>
<protein>
    <submittedName>
        <fullName evidence="3">Metallophosphoesterase</fullName>
    </submittedName>
</protein>
<feature type="domain" description="Calcineurin-like phosphoesterase" evidence="2">
    <location>
        <begin position="4"/>
        <end position="189"/>
    </location>
</feature>
<evidence type="ECO:0000313" key="4">
    <source>
        <dbReference type="Proteomes" id="UP000266340"/>
    </source>
</evidence>
<dbReference type="InterPro" id="IPR024654">
    <property type="entry name" value="Calcineurin-like_PHP_lpxH"/>
</dbReference>
<dbReference type="GO" id="GO:0005737">
    <property type="term" value="C:cytoplasm"/>
    <property type="evidence" value="ECO:0007669"/>
    <property type="project" value="TreeGrafter"/>
</dbReference>
<dbReference type="EMBL" id="QXJM01000063">
    <property type="protein sequence ID" value="RIE00253.1"/>
    <property type="molecule type" value="Genomic_DNA"/>
</dbReference>
<sequence length="244" mass="27487">MDTIAIISDVHGNIPALEAVLNDISRRKITRIFCLGDLVGKGPDSVAVVDIVKERCERIVMGNWDDLVTKPNDHEEVSWHRNILGVDRLNFLRSLPFSIEFFMSGKFIRLFHASPRSLYERIQPWDALEKRLSLCQSSVFCLEDREADVIGYGDIHNAYLQHSNGKVLFNVGSVGNPLDSVDASYAIVEGAMDEERSSAPFELRFIKVPYDIEMAVRLAVAAKVPSSEAYIKELRTGKYRGLKD</sequence>
<dbReference type="AlphaFoldDB" id="A0A398CBU9"/>
<dbReference type="PIRSF" id="PIRSF000883">
    <property type="entry name" value="Pesterase_MJ0912"/>
    <property type="match status" value="1"/>
</dbReference>
<dbReference type="OrthoDB" id="9813918at2"/>
<organism evidence="3 4">
    <name type="scientific">Cohnella faecalis</name>
    <dbReference type="NCBI Taxonomy" id="2315694"/>
    <lineage>
        <taxon>Bacteria</taxon>
        <taxon>Bacillati</taxon>
        <taxon>Bacillota</taxon>
        <taxon>Bacilli</taxon>
        <taxon>Bacillales</taxon>
        <taxon>Paenibacillaceae</taxon>
        <taxon>Cohnella</taxon>
    </lineage>
</organism>
<dbReference type="RefSeq" id="WP_119152707.1">
    <property type="nucleotide sequence ID" value="NZ_JBHSOV010000010.1"/>
</dbReference>
<dbReference type="Pfam" id="PF12850">
    <property type="entry name" value="Metallophos_2"/>
    <property type="match status" value="1"/>
</dbReference>
<comment type="caution">
    <text evidence="3">The sequence shown here is derived from an EMBL/GenBank/DDBJ whole genome shotgun (WGS) entry which is preliminary data.</text>
</comment>
<proteinExistence type="inferred from homology"/>
<keyword evidence="4" id="KW-1185">Reference proteome</keyword>
<dbReference type="Proteomes" id="UP000266340">
    <property type="component" value="Unassembled WGS sequence"/>
</dbReference>
<dbReference type="PANTHER" id="PTHR42850">
    <property type="entry name" value="METALLOPHOSPHOESTERASE"/>
    <property type="match status" value="1"/>
</dbReference>
<evidence type="ECO:0000256" key="1">
    <source>
        <dbReference type="ARBA" id="ARBA00008950"/>
    </source>
</evidence>
<dbReference type="GO" id="GO:0016791">
    <property type="term" value="F:phosphatase activity"/>
    <property type="evidence" value="ECO:0007669"/>
    <property type="project" value="TreeGrafter"/>
</dbReference>
<reference evidence="3 4" key="1">
    <citation type="submission" date="2018-09" db="EMBL/GenBank/DDBJ databases">
        <title>Cohnella cavernae sp. nov., isolated from a karst cave.</title>
        <authorList>
            <person name="Zhu H."/>
        </authorList>
    </citation>
    <scope>NUCLEOTIDE SEQUENCE [LARGE SCALE GENOMIC DNA]</scope>
    <source>
        <strain evidence="3 4">K2E09-144</strain>
    </source>
</reference>
<name>A0A398CBU9_9BACL</name>
<dbReference type="PANTHER" id="PTHR42850:SF2">
    <property type="entry name" value="BLL5683 PROTEIN"/>
    <property type="match status" value="1"/>
</dbReference>
<evidence type="ECO:0000313" key="3">
    <source>
        <dbReference type="EMBL" id="RIE00253.1"/>
    </source>
</evidence>
<dbReference type="InterPro" id="IPR011152">
    <property type="entry name" value="Pesterase_MJ0912"/>
</dbReference>